<dbReference type="OrthoDB" id="5821246at2"/>
<dbReference type="EMBL" id="FPLJ01000040">
    <property type="protein sequence ID" value="SGY88886.1"/>
    <property type="molecule type" value="Genomic_DNA"/>
</dbReference>
<gene>
    <name evidence="1" type="ORF">MT2528_1601</name>
    <name evidence="2" type="ORF">NVI5450_1826</name>
</gene>
<dbReference type="GeneID" id="61295512"/>
<dbReference type="HOGENOM" id="CLU_857250_0_0_6"/>
<dbReference type="InterPro" id="IPR016936">
    <property type="entry name" value="UCP029693"/>
</dbReference>
<dbReference type="Proteomes" id="UP000182660">
    <property type="component" value="Unassembled WGS sequence"/>
</dbReference>
<accession>A0A090KC09</accession>
<protein>
    <recommendedName>
        <fullName evidence="5">Lipoprotein</fullName>
    </recommendedName>
</protein>
<dbReference type="STRING" id="80854.MVIS_3482"/>
<evidence type="ECO:0000313" key="4">
    <source>
        <dbReference type="Proteomes" id="UP000183794"/>
    </source>
</evidence>
<evidence type="ECO:0000313" key="1">
    <source>
        <dbReference type="EMBL" id="SGY88886.1"/>
    </source>
</evidence>
<sequence length="325" mass="36237">MSKSKIIAGIAAVSIIFYATAIYWSCEPDNFSPTQVTEELTKNNTDIAVGSYTTATLIKTLQTLDDKNGGYLSNSIFPPAILMDNMPSWEYGLLEQSRDLMLVLRRDLSRSQTQSTENKDLQKAHGSLNVEHTRLFPTNANSEYKKTISELQKYLDKLNDSQSKNAQFYARADNLAEWFKQVEKRLGSLSQRLSASVGQYRINTDLSGDLGAEQSTFTESGSTVKTSWLDIDNVFWEARGSSWALYHYLKAARVDFKGVLEKKNALASVDQIILELEASLQPVSSPMILNGSGFGMFANHSLVMANYLSRANAAVIDLRRLLEQG</sequence>
<dbReference type="Pfam" id="PF10095">
    <property type="entry name" value="DUF2333"/>
    <property type="match status" value="1"/>
</dbReference>
<reference evidence="2 4" key="2">
    <citation type="submission" date="2016-11" db="EMBL/GenBank/DDBJ databases">
        <authorList>
            <person name="Jaros S."/>
            <person name="Januszkiewicz K."/>
            <person name="Wedrychowicz H."/>
        </authorList>
    </citation>
    <scope>NUCLEOTIDE SEQUENCE [LARGE SCALE GENOMIC DNA]</scope>
    <source>
        <strain evidence="2">NVI 5450</strain>
    </source>
</reference>
<dbReference type="RefSeq" id="WP_045111492.1">
    <property type="nucleotide sequence ID" value="NZ_CAWQZC010000113.1"/>
</dbReference>
<evidence type="ECO:0000313" key="3">
    <source>
        <dbReference type="Proteomes" id="UP000182660"/>
    </source>
</evidence>
<organism evidence="2 4">
    <name type="scientific">Moritella viscosa</name>
    <dbReference type="NCBI Taxonomy" id="80854"/>
    <lineage>
        <taxon>Bacteria</taxon>
        <taxon>Pseudomonadati</taxon>
        <taxon>Pseudomonadota</taxon>
        <taxon>Gammaproteobacteria</taxon>
        <taxon>Alteromonadales</taxon>
        <taxon>Moritellaceae</taxon>
        <taxon>Moritella</taxon>
    </lineage>
</organism>
<reference evidence="1 3" key="1">
    <citation type="submission" date="2016-11" db="EMBL/GenBank/DDBJ databases">
        <authorList>
            <person name="Klemetsen T."/>
        </authorList>
    </citation>
    <scope>NUCLEOTIDE SEQUENCE [LARGE SCALE GENOMIC DNA]</scope>
    <source>
        <strain evidence="1">MT 2528</strain>
    </source>
</reference>
<dbReference type="PIRSF" id="PIRSF029693">
    <property type="entry name" value="UCP029693"/>
    <property type="match status" value="1"/>
</dbReference>
<dbReference type="Proteomes" id="UP000183794">
    <property type="component" value="Unassembled WGS sequence"/>
</dbReference>
<dbReference type="AlphaFoldDB" id="A0A090KC09"/>
<keyword evidence="3" id="KW-1185">Reference proteome</keyword>
<proteinExistence type="predicted"/>
<evidence type="ECO:0008006" key="5">
    <source>
        <dbReference type="Google" id="ProtNLM"/>
    </source>
</evidence>
<dbReference type="EMBL" id="FPLD01000052">
    <property type="protein sequence ID" value="SGY96399.1"/>
    <property type="molecule type" value="Genomic_DNA"/>
</dbReference>
<name>A0A090KC09_9GAMM</name>
<dbReference type="KEGG" id="mvs:MVIS_3482"/>
<evidence type="ECO:0000313" key="2">
    <source>
        <dbReference type="EMBL" id="SGY96399.1"/>
    </source>
</evidence>
<dbReference type="PATRIC" id="fig|80854.5.peg.3682"/>